<evidence type="ECO:0000313" key="3">
    <source>
        <dbReference type="Proteomes" id="UP001319865"/>
    </source>
</evidence>
<proteinExistence type="predicted"/>
<dbReference type="Proteomes" id="UP001319865">
    <property type="component" value="Chromosome"/>
</dbReference>
<evidence type="ECO:0000259" key="1">
    <source>
        <dbReference type="Pfam" id="PF13590"/>
    </source>
</evidence>
<evidence type="ECO:0000313" key="2">
    <source>
        <dbReference type="EMBL" id="BDB51740.1"/>
    </source>
</evidence>
<dbReference type="Pfam" id="PF13590">
    <property type="entry name" value="DUF4136"/>
    <property type="match status" value="1"/>
</dbReference>
<keyword evidence="3" id="KW-1185">Reference proteome</keyword>
<protein>
    <recommendedName>
        <fullName evidence="1">DUF4136 domain-containing protein</fullName>
    </recommendedName>
</protein>
<accession>A0ABM7V0R6</accession>
<dbReference type="InterPro" id="IPR025411">
    <property type="entry name" value="DUF4136"/>
</dbReference>
<name>A0ABM7V0R6_9FLAO</name>
<dbReference type="EMBL" id="AP025183">
    <property type="protein sequence ID" value="BDB51740.1"/>
    <property type="molecule type" value="Genomic_DNA"/>
</dbReference>
<reference evidence="2 3" key="1">
    <citation type="journal article" date="2022" name="Int. J. Syst. Evol. Microbiol.">
        <title>Flavobacterium ammonificans sp. nov. and Flavobacterium ammoniigenes sp. nov., ammonifying bacteria isolated from surface river water.</title>
        <authorList>
            <person name="Watanabe K."/>
            <person name="Kitamura T."/>
            <person name="Ogata Y."/>
            <person name="Shindo C."/>
            <person name="Suda W."/>
        </authorList>
    </citation>
    <scope>NUCLEOTIDE SEQUENCE [LARGE SCALE GENOMIC DNA]</scope>
    <source>
        <strain evidence="2 3">GENT11</strain>
    </source>
</reference>
<reference evidence="2 3" key="2">
    <citation type="journal article" date="2022" name="Microorganisms">
        <title>Complete Genome Sequences of Two Flavobacterium ammonificans Strains and a Flavobacterium ammoniigenes Strain of Ammonifying Bacterioplankton Isolated from Surface River Water.</title>
        <authorList>
            <person name="Suda W."/>
            <person name="Ogata Y."/>
            <person name="Shindo C."/>
            <person name="Watanabe K."/>
        </authorList>
    </citation>
    <scope>NUCLEOTIDE SEQUENCE [LARGE SCALE GENOMIC DNA]</scope>
    <source>
        <strain evidence="2 3">GENT11</strain>
    </source>
</reference>
<sequence>MVSISADYDTNVDFSKYKSYAYYKPGIDKVEISDLDKRRILRAIDEKMLEKGFVKSETPDLLISIFTKSREQVNVNQFNTGWGWGLGWGWGWGWGWNPFMMGGQQTAVSTSTEGTLYIDFIDATKKELIWQGEGSGVLTKNSPKKEQRIKEFVTTILSQYPPTISK</sequence>
<dbReference type="Gene3D" id="3.30.160.670">
    <property type="match status" value="1"/>
</dbReference>
<organism evidence="2 3">
    <name type="scientific">Flavobacterium ammonificans</name>
    <dbReference type="NCBI Taxonomy" id="1751056"/>
    <lineage>
        <taxon>Bacteria</taxon>
        <taxon>Pseudomonadati</taxon>
        <taxon>Bacteroidota</taxon>
        <taxon>Flavobacteriia</taxon>
        <taxon>Flavobacteriales</taxon>
        <taxon>Flavobacteriaceae</taxon>
        <taxon>Flavobacterium</taxon>
    </lineage>
</organism>
<feature type="domain" description="DUF4136" evidence="1">
    <location>
        <begin position="5"/>
        <end position="162"/>
    </location>
</feature>
<gene>
    <name evidence="2" type="ORF">GENT11_00520</name>
</gene>